<evidence type="ECO:0000313" key="2">
    <source>
        <dbReference type="EMBL" id="OGN16700.1"/>
    </source>
</evidence>
<comment type="caution">
    <text evidence="2">The sequence shown here is derived from an EMBL/GenBank/DDBJ whole genome shotgun (WGS) entry which is preliminary data.</text>
</comment>
<feature type="transmembrane region" description="Helical" evidence="1">
    <location>
        <begin position="30"/>
        <end position="52"/>
    </location>
</feature>
<protein>
    <submittedName>
        <fullName evidence="2">Uncharacterized protein</fullName>
    </submittedName>
</protein>
<dbReference type="STRING" id="1802685.A3C88_02705"/>
<proteinExistence type="predicted"/>
<evidence type="ECO:0000256" key="1">
    <source>
        <dbReference type="SAM" id="Phobius"/>
    </source>
</evidence>
<reference evidence="2 3" key="1">
    <citation type="journal article" date="2016" name="Nat. Commun.">
        <title>Thousands of microbial genomes shed light on interconnected biogeochemical processes in an aquifer system.</title>
        <authorList>
            <person name="Anantharaman K."/>
            <person name="Brown C.T."/>
            <person name="Hug L.A."/>
            <person name="Sharon I."/>
            <person name="Castelle C.J."/>
            <person name="Probst A.J."/>
            <person name="Thomas B.C."/>
            <person name="Singh A."/>
            <person name="Wilkins M.J."/>
            <person name="Karaoz U."/>
            <person name="Brodie E.L."/>
            <person name="Williams K.H."/>
            <person name="Hubbard S.S."/>
            <person name="Banfield J.F."/>
        </authorList>
    </citation>
    <scope>NUCLEOTIDE SEQUENCE [LARGE SCALE GENOMIC DNA]</scope>
</reference>
<dbReference type="EMBL" id="MGJZ01000026">
    <property type="protein sequence ID" value="OGN16700.1"/>
    <property type="molecule type" value="Genomic_DNA"/>
</dbReference>
<dbReference type="AlphaFoldDB" id="A0A1F8FVG1"/>
<organism evidence="2 3">
    <name type="scientific">Candidatus Yanofskybacteria bacterium RIFCSPHIGHO2_02_FULL_50_12</name>
    <dbReference type="NCBI Taxonomy" id="1802685"/>
    <lineage>
        <taxon>Bacteria</taxon>
        <taxon>Candidatus Yanofskyibacteriota</taxon>
    </lineage>
</organism>
<keyword evidence="1" id="KW-1133">Transmembrane helix</keyword>
<sequence>MIEWIDERILALFTKFSHWFQRLTGLTNFFWARVCLGLFAVGILISVANYWFPILATETPLLGVMLASIWLAYVLAFTELTHRADQHFWSGANTKHSVQRVLSENAIERVLLLVVGALLLVLSFKALANNPEVSIWPQIYVSLDPGYLSSATYFAIVDPLPPGKSKVRQWIEEMQAGFRKLQPLSRPNR</sequence>
<dbReference type="Proteomes" id="UP000178117">
    <property type="component" value="Unassembled WGS sequence"/>
</dbReference>
<evidence type="ECO:0000313" key="3">
    <source>
        <dbReference type="Proteomes" id="UP000178117"/>
    </source>
</evidence>
<accession>A0A1F8FVG1</accession>
<keyword evidence="1" id="KW-0472">Membrane</keyword>
<keyword evidence="1" id="KW-0812">Transmembrane</keyword>
<gene>
    <name evidence="2" type="ORF">A3C88_02705</name>
</gene>
<name>A0A1F8FVG1_9BACT</name>
<feature type="transmembrane region" description="Helical" evidence="1">
    <location>
        <begin position="59"/>
        <end position="78"/>
    </location>
</feature>